<evidence type="ECO:0000313" key="2">
    <source>
        <dbReference type="Proteomes" id="UP000006056"/>
    </source>
</evidence>
<dbReference type="eggNOG" id="COG3613">
    <property type="taxonomic scope" value="Bacteria"/>
</dbReference>
<dbReference type="OrthoDB" id="100386at2"/>
<reference evidence="1 2" key="1">
    <citation type="submission" date="2012-06" db="EMBL/GenBank/DDBJ databases">
        <title>Complete genome of Terriglobus roseus DSM 18391.</title>
        <authorList>
            <consortium name="US DOE Joint Genome Institute (JGI-PGF)"/>
            <person name="Lucas S."/>
            <person name="Copeland A."/>
            <person name="Lapidus A."/>
            <person name="Glavina del Rio T."/>
            <person name="Dalin E."/>
            <person name="Tice H."/>
            <person name="Bruce D."/>
            <person name="Goodwin L."/>
            <person name="Pitluck S."/>
            <person name="Peters L."/>
            <person name="Mikhailova N."/>
            <person name="Munk A.C.C."/>
            <person name="Kyrpides N."/>
            <person name="Mavromatis K."/>
            <person name="Ivanova N."/>
            <person name="Brettin T."/>
            <person name="Detter J.C."/>
            <person name="Han C."/>
            <person name="Larimer F."/>
            <person name="Land M."/>
            <person name="Hauser L."/>
            <person name="Markowitz V."/>
            <person name="Cheng J.-F."/>
            <person name="Hugenholtz P."/>
            <person name="Woyke T."/>
            <person name="Wu D."/>
            <person name="Brambilla E."/>
            <person name="Klenk H.-P."/>
            <person name="Eisen J.A."/>
        </authorList>
    </citation>
    <scope>NUCLEOTIDE SEQUENCE [LARGE SCALE GENOMIC DNA]</scope>
    <source>
        <strain evidence="2">DSM 18391 / NRRL B-41598 / KBS 63</strain>
    </source>
</reference>
<dbReference type="STRING" id="926566.Terro_4049"/>
<dbReference type="RefSeq" id="WP_014787516.1">
    <property type="nucleotide sequence ID" value="NC_018014.1"/>
</dbReference>
<dbReference type="PATRIC" id="fig|926566.3.peg.3991"/>
<dbReference type="InterPro" id="IPR059206">
    <property type="entry name" value="Sll1717-like"/>
</dbReference>
<name>I3ZLY8_TERRK</name>
<gene>
    <name evidence="1" type="ordered locus">Terro_4049</name>
</gene>
<dbReference type="NCBIfam" id="NF047389">
    <property type="entry name" value="ATPase_Sll1717"/>
    <property type="match status" value="1"/>
</dbReference>
<protein>
    <submittedName>
        <fullName evidence="1">Uncharacterized protein</fullName>
    </submittedName>
</protein>
<dbReference type="SUPFAM" id="SSF52309">
    <property type="entry name" value="N-(deoxy)ribosyltransferase-like"/>
    <property type="match status" value="1"/>
</dbReference>
<dbReference type="HOGENOM" id="CLU_355511_0_0_0"/>
<evidence type="ECO:0000313" key="1">
    <source>
        <dbReference type="EMBL" id="AFL90256.1"/>
    </source>
</evidence>
<sequence length="794" mass="89812">MPPIGIQTPPEFCQYASGPCDQSFADVPPTHAHVYYSSKPEVIGSAIEEAVRLLSISSPDLKIKTWRDLPIAGQIIFCQICKSQRFTQVAVIDVTTMNFNLMFELGYALGLGVPVVAIRDTSCTLDAMEFEALGLIDTLGYVNFENSQELASKLPDAIANAKMPVTQAYTPSRAQPLYLLRSPIVTDGLIKVISTVKKSGLRFRVYDPKEQPRLSLQDAFKQVKTSLGVSVYLLSSWRKGATVHNARGAFVAGLAMASGCSVFVLQEGPDQQPIDYRDVVQRHSDAAQVPHLMSPFIKGLYEEIQSTRFVPITLPLRPLETLDFGDVAAENEINALKSYFLPTAQYNDAKRGHARLVVGRKGAGKTAIFYGVRSAFWSSQSQLVLDLKPEGHQFLTLRERLLSSISLGLQEHVLTAFWNYILLIELAAKIVEQDSRFASKQPQRFELYEKLRRLIEGEGEAEQGDFSDRLLLLVDRVLLRKDEIESLIGSGQISKLIYEKDIKEVQAVLSEYLKFKEGVWILIDNLDKSWPVNGATKEDILIIRSLMEATRKLQRQLERNNVECRAIVFIRNDVYEHLLGETPDKGKDNTILLDWTDEEVFKLLIHRRMMASTRLEQPFEEMWPMFFESYIKGEHSFSYILSRTMMRPRDLISFLRQCINVAVNRGNTKVLEADILQAEKQYSEDQLQGIFFELSDTKREFAELPYAFIGSPSLLDRNEIEAKVTGFGVPQAIVEEAVQILLWFGFLGMIGTDGEEKYAHMYQYGVQRMLREATPGTRWVIHPAFRSVLGCEAN</sequence>
<dbReference type="EMBL" id="CP003379">
    <property type="protein sequence ID" value="AFL90256.1"/>
    <property type="molecule type" value="Genomic_DNA"/>
</dbReference>
<keyword evidence="2" id="KW-1185">Reference proteome</keyword>
<dbReference type="AlphaFoldDB" id="I3ZLY8"/>
<accession>I3ZLY8</accession>
<dbReference type="KEGG" id="trs:Terro_4049"/>
<proteinExistence type="predicted"/>
<dbReference type="Proteomes" id="UP000006056">
    <property type="component" value="Chromosome"/>
</dbReference>
<organism evidence="1 2">
    <name type="scientific">Terriglobus roseus (strain DSM 18391 / NRRL B-41598 / KBS 63)</name>
    <dbReference type="NCBI Taxonomy" id="926566"/>
    <lineage>
        <taxon>Bacteria</taxon>
        <taxon>Pseudomonadati</taxon>
        <taxon>Acidobacteriota</taxon>
        <taxon>Terriglobia</taxon>
        <taxon>Terriglobales</taxon>
        <taxon>Acidobacteriaceae</taxon>
        <taxon>Terriglobus</taxon>
    </lineage>
</organism>